<reference evidence="2 3" key="2">
    <citation type="submission" date="2009-02" db="EMBL/GenBank/DDBJ databases">
        <title>Draft genome sequence of Clostridium methylpentosum (DSM 5476).</title>
        <authorList>
            <person name="Sudarsanam P."/>
            <person name="Ley R."/>
            <person name="Guruge J."/>
            <person name="Turnbaugh P.J."/>
            <person name="Mahowald M."/>
            <person name="Liep D."/>
            <person name="Gordon J."/>
        </authorList>
    </citation>
    <scope>NUCLEOTIDE SEQUENCE [LARGE SCALE GENOMIC DNA]</scope>
    <source>
        <strain evidence="2 3">DSM 5476</strain>
    </source>
</reference>
<evidence type="ECO:0000256" key="1">
    <source>
        <dbReference type="SAM" id="Phobius"/>
    </source>
</evidence>
<name>C0E982_9FIRM</name>
<organism evidence="2 3">
    <name type="scientific">[Clostridium] methylpentosum DSM 5476</name>
    <dbReference type="NCBI Taxonomy" id="537013"/>
    <lineage>
        <taxon>Bacteria</taxon>
        <taxon>Bacillati</taxon>
        <taxon>Bacillota</taxon>
        <taxon>Clostridia</taxon>
        <taxon>Eubacteriales</taxon>
        <taxon>Oscillospiraceae</taxon>
        <taxon>Oscillospiraceae incertae sedis</taxon>
    </lineage>
</organism>
<evidence type="ECO:0000313" key="2">
    <source>
        <dbReference type="EMBL" id="EEG31985.1"/>
    </source>
</evidence>
<gene>
    <name evidence="2" type="ORF">CLOSTMETH_00380</name>
</gene>
<keyword evidence="3" id="KW-1185">Reference proteome</keyword>
<dbReference type="HOGENOM" id="CLU_3307428_0_0_9"/>
<proteinExistence type="predicted"/>
<keyword evidence="1" id="KW-0812">Transmembrane</keyword>
<comment type="caution">
    <text evidence="2">The sequence shown here is derived from an EMBL/GenBank/DDBJ whole genome shotgun (WGS) entry which is preliminary data.</text>
</comment>
<keyword evidence="1" id="KW-1133">Transmembrane helix</keyword>
<reference evidence="2 3" key="1">
    <citation type="submission" date="2009-01" db="EMBL/GenBank/DDBJ databases">
        <authorList>
            <person name="Fulton L."/>
            <person name="Clifton S."/>
            <person name="Fulton B."/>
            <person name="Xu J."/>
            <person name="Minx P."/>
            <person name="Pepin K.H."/>
            <person name="Johnson M."/>
            <person name="Bhonagiri V."/>
            <person name="Nash W.E."/>
            <person name="Mardis E.R."/>
            <person name="Wilson R.K."/>
        </authorList>
    </citation>
    <scope>NUCLEOTIDE SEQUENCE [LARGE SCALE GENOMIC DNA]</scope>
    <source>
        <strain evidence="2 3">DSM 5476</strain>
    </source>
</reference>
<feature type="transmembrane region" description="Helical" evidence="1">
    <location>
        <begin position="6"/>
        <end position="23"/>
    </location>
</feature>
<evidence type="ECO:0000313" key="3">
    <source>
        <dbReference type="Proteomes" id="UP000003340"/>
    </source>
</evidence>
<sequence length="39" mass="4538">MFTSGFFVLLTTLYYHMLSIIAIPKLHIFEKKGIIVTLH</sequence>
<accession>C0E982</accession>
<protein>
    <submittedName>
        <fullName evidence="2">Uncharacterized protein</fullName>
    </submittedName>
</protein>
<dbReference type="AlphaFoldDB" id="C0E982"/>
<keyword evidence="1" id="KW-0472">Membrane</keyword>
<dbReference type="EMBL" id="ACEC01000018">
    <property type="protein sequence ID" value="EEG31985.1"/>
    <property type="molecule type" value="Genomic_DNA"/>
</dbReference>
<dbReference type="Proteomes" id="UP000003340">
    <property type="component" value="Unassembled WGS sequence"/>
</dbReference>